<keyword evidence="6" id="KW-1185">Reference proteome</keyword>
<feature type="region of interest" description="Disordered" evidence="1">
    <location>
        <begin position="136"/>
        <end position="202"/>
    </location>
</feature>
<feature type="region of interest" description="Disordered" evidence="1">
    <location>
        <begin position="397"/>
        <end position="423"/>
    </location>
</feature>
<dbReference type="EMBL" id="CAJFCV020000001">
    <property type="protein sequence ID" value="CAG9084344.1"/>
    <property type="molecule type" value="Genomic_DNA"/>
</dbReference>
<evidence type="ECO:0000256" key="1">
    <source>
        <dbReference type="SAM" id="MobiDB-lite"/>
    </source>
</evidence>
<dbReference type="OrthoDB" id="5983572at2759"/>
<dbReference type="eggNOG" id="ENOG502QQHE">
    <property type="taxonomic scope" value="Eukaryota"/>
</dbReference>
<feature type="compositionally biased region" description="Low complexity" evidence="1">
    <location>
        <begin position="633"/>
        <end position="646"/>
    </location>
</feature>
<evidence type="ECO:0000313" key="7">
    <source>
        <dbReference type="WBParaSite" id="BXY_1118200.1"/>
    </source>
</evidence>
<feature type="compositionally biased region" description="Basic and acidic residues" evidence="1">
    <location>
        <begin position="316"/>
        <end position="326"/>
    </location>
</feature>
<dbReference type="SMR" id="A0A1I7SDS4"/>
<evidence type="ECO:0000313" key="6">
    <source>
        <dbReference type="Proteomes" id="UP000659654"/>
    </source>
</evidence>
<dbReference type="EMBL" id="CAJFDI010000001">
    <property type="protein sequence ID" value="CAD5209363.1"/>
    <property type="molecule type" value="Genomic_DNA"/>
</dbReference>
<accession>A0A1I7SDS4</accession>
<protein>
    <submittedName>
        <fullName evidence="3">(pine wood nematode) hypothetical protein</fullName>
    </submittedName>
    <submittedName>
        <fullName evidence="7">CAS_C domain-containing protein</fullName>
    </submittedName>
</protein>
<dbReference type="WBParaSite" id="BXY_1118200.1">
    <property type="protein sequence ID" value="BXY_1118200.1"/>
    <property type="gene ID" value="BXY_1118200"/>
</dbReference>
<evidence type="ECO:0000313" key="5">
    <source>
        <dbReference type="Proteomes" id="UP000095284"/>
    </source>
</evidence>
<dbReference type="Pfam" id="PF12026">
    <property type="entry name" value="CAS_C"/>
    <property type="match status" value="1"/>
</dbReference>
<dbReference type="Proteomes" id="UP000095284">
    <property type="component" value="Unplaced"/>
</dbReference>
<feature type="compositionally biased region" description="Polar residues" evidence="1">
    <location>
        <begin position="151"/>
        <end position="179"/>
    </location>
</feature>
<feature type="region of interest" description="Disordered" evidence="1">
    <location>
        <begin position="220"/>
        <end position="259"/>
    </location>
</feature>
<reference evidence="7" key="1">
    <citation type="submission" date="2016-11" db="UniProtKB">
        <authorList>
            <consortium name="WormBaseParasite"/>
        </authorList>
    </citation>
    <scope>IDENTIFICATION</scope>
</reference>
<feature type="compositionally biased region" description="Low complexity" evidence="1">
    <location>
        <begin position="306"/>
        <end position="315"/>
    </location>
</feature>
<reference evidence="4" key="2">
    <citation type="submission" date="2020-08" db="EMBL/GenBank/DDBJ databases">
        <authorList>
            <person name="Kikuchi T."/>
        </authorList>
    </citation>
    <scope>NUCLEOTIDE SEQUENCE</scope>
    <source>
        <strain evidence="3">Ka4C1</strain>
    </source>
</reference>
<feature type="compositionally biased region" description="Polar residues" evidence="1">
    <location>
        <begin position="329"/>
        <end position="354"/>
    </location>
</feature>
<dbReference type="Gene3D" id="1.20.120.230">
    <property type="entry name" value="Alpha-catenin/vinculin-like"/>
    <property type="match status" value="1"/>
</dbReference>
<sequence length="843" mass="94680">MNTDGSTVDLSNRVGQLFMMDNDFFRSPFMREKIPRMLFSNGMRGLENQARASSTTPCNHGLSMNDVSRNAIVRDVPIRAATLSTKPNFIEISSVRNSTPTLISRTLKRPDFSQPLTAFESTPDLLQRDRFVTNGLDQRSTDYTPHLSPGKSENTGESVPDLSTQFGSLRNDNTSNIQKKNSKDSWGRDDSLLRPAMPNLRNDIGYHENQQIHEKPTSFKLNAIKPPPTSDSVHHSFPISSSRSTTPTQNQGTFSNTAKLPPLMTLHRGIVIASSTVRHFPKPVDSGTSRLTRSEERRTNDFGMFPSSSLKSLPSLHKEPPKEEPRLNSFLSHRSNSLQEVTKPISSRTNSNPNLYPKTFSRPVESTDPVEEAIRSLETFDPNELINSGLNKNYSMSSPSLKVYPKQPGSQKNPTSPPLPTNKESYHHLLQTVEILRLNCEKMTQLSSRSGWRTYGELENNLNDMKRIFEVVKTAVNRICNDPSNIEQIFSRRILEELKKIFEDLQFMEADQWSSRKLWRGAWANEGIDDDLDRFSMITRKILVLLNAMDAVKEIGHKIPLAPSPEDFANRGFKERHRGSSITDLNYGTLPSSMPSSQLDRLTLPRELTSFYSSLPRLSSQVESQDVMDGGESTTSSTNSDSPTFSGRSLAESKDTLIPEQSYLPPDSPESRVVMEEDDLMSLNISMNVNETGVPSPFERPELTGNINEEDQEILEFCAIQVNQNNEKLNRLAQTFYNVIENGGSPDKFGQKAKMIVMVGKVQTQLAKNIASSLQTVNYKAEFAKTAQLLENTVNYCEESIQTAIKQYPQVATIQSLISAVNSICQQSQNLNILLTISMYKEI</sequence>
<dbReference type="AlphaFoldDB" id="A0A1I7SDS4"/>
<evidence type="ECO:0000313" key="4">
    <source>
        <dbReference type="EMBL" id="CAG9084344.1"/>
    </source>
</evidence>
<name>A0A1I7SDS4_BURXY</name>
<evidence type="ECO:0000259" key="2">
    <source>
        <dbReference type="Pfam" id="PF12026"/>
    </source>
</evidence>
<feature type="region of interest" description="Disordered" evidence="1">
    <location>
        <begin position="619"/>
        <end position="649"/>
    </location>
</feature>
<feature type="compositionally biased region" description="Polar residues" evidence="1">
    <location>
        <begin position="238"/>
        <end position="258"/>
    </location>
</feature>
<gene>
    <name evidence="3" type="ORF">BXYJ_LOCUS1405</name>
</gene>
<organism evidence="5 7">
    <name type="scientific">Bursaphelenchus xylophilus</name>
    <name type="common">Pinewood nematode worm</name>
    <name type="synonym">Aphelenchoides xylophilus</name>
    <dbReference type="NCBI Taxonomy" id="6326"/>
    <lineage>
        <taxon>Eukaryota</taxon>
        <taxon>Metazoa</taxon>
        <taxon>Ecdysozoa</taxon>
        <taxon>Nematoda</taxon>
        <taxon>Chromadorea</taxon>
        <taxon>Rhabditida</taxon>
        <taxon>Tylenchina</taxon>
        <taxon>Tylenchomorpha</taxon>
        <taxon>Aphelenchoidea</taxon>
        <taxon>Aphelenchoididae</taxon>
        <taxon>Bursaphelenchus</taxon>
    </lineage>
</organism>
<feature type="domain" description="CAS family C-terminal" evidence="2">
    <location>
        <begin position="684"/>
        <end position="835"/>
    </location>
</feature>
<dbReference type="InterPro" id="IPR021901">
    <property type="entry name" value="CAS_C"/>
</dbReference>
<dbReference type="Proteomes" id="UP000659654">
    <property type="component" value="Unassembled WGS sequence"/>
</dbReference>
<feature type="region of interest" description="Disordered" evidence="1">
    <location>
        <begin position="282"/>
        <end position="367"/>
    </location>
</feature>
<evidence type="ECO:0000313" key="3">
    <source>
        <dbReference type="EMBL" id="CAD5209363.1"/>
    </source>
</evidence>
<feature type="compositionally biased region" description="Basic and acidic residues" evidence="1">
    <location>
        <begin position="181"/>
        <end position="192"/>
    </location>
</feature>
<proteinExistence type="predicted"/>
<dbReference type="Proteomes" id="UP000582659">
    <property type="component" value="Unassembled WGS sequence"/>
</dbReference>